<protein>
    <recommendedName>
        <fullName evidence="3">DUF4258 domain-containing protein</fullName>
    </recommendedName>
</protein>
<gene>
    <name evidence="1" type="ORF">GCM10011594_40140</name>
</gene>
<reference evidence="1" key="1">
    <citation type="journal article" date="2014" name="Int. J. Syst. Evol. Microbiol.">
        <title>Complete genome sequence of Corynebacterium casei LMG S-19264T (=DSM 44701T), isolated from a smear-ripened cheese.</title>
        <authorList>
            <consortium name="US DOE Joint Genome Institute (JGI-PGF)"/>
            <person name="Walter F."/>
            <person name="Albersmeier A."/>
            <person name="Kalinowski J."/>
            <person name="Ruckert C."/>
        </authorList>
    </citation>
    <scope>NUCLEOTIDE SEQUENCE</scope>
    <source>
        <strain evidence="1">CGMCC 4.7308</strain>
    </source>
</reference>
<dbReference type="AlphaFoldDB" id="A0A917WMB4"/>
<name>A0A917WMB4_9ACTN</name>
<proteinExistence type="predicted"/>
<organism evidence="1 2">
    <name type="scientific">Nakamurella endophytica</name>
    <dbReference type="NCBI Taxonomy" id="1748367"/>
    <lineage>
        <taxon>Bacteria</taxon>
        <taxon>Bacillati</taxon>
        <taxon>Actinomycetota</taxon>
        <taxon>Actinomycetes</taxon>
        <taxon>Nakamurellales</taxon>
        <taxon>Nakamurellaceae</taxon>
        <taxon>Nakamurella</taxon>
    </lineage>
</organism>
<accession>A0A917WMB4</accession>
<keyword evidence="2" id="KW-1185">Reference proteome</keyword>
<evidence type="ECO:0008006" key="3">
    <source>
        <dbReference type="Google" id="ProtNLM"/>
    </source>
</evidence>
<dbReference type="EMBL" id="BMNA01000015">
    <property type="protein sequence ID" value="GGM16102.1"/>
    <property type="molecule type" value="Genomic_DNA"/>
</dbReference>
<comment type="caution">
    <text evidence="1">The sequence shown here is derived from an EMBL/GenBank/DDBJ whole genome shotgun (WGS) entry which is preliminary data.</text>
</comment>
<evidence type="ECO:0000313" key="1">
    <source>
        <dbReference type="EMBL" id="GGM16102.1"/>
    </source>
</evidence>
<dbReference type="Proteomes" id="UP000655208">
    <property type="component" value="Unassembled WGS sequence"/>
</dbReference>
<evidence type="ECO:0000313" key="2">
    <source>
        <dbReference type="Proteomes" id="UP000655208"/>
    </source>
</evidence>
<dbReference type="RefSeq" id="WP_188944649.1">
    <property type="nucleotide sequence ID" value="NZ_BMNA01000015.1"/>
</dbReference>
<reference evidence="1" key="2">
    <citation type="submission" date="2020-09" db="EMBL/GenBank/DDBJ databases">
        <authorList>
            <person name="Sun Q."/>
            <person name="Zhou Y."/>
        </authorList>
    </citation>
    <scope>NUCLEOTIDE SEQUENCE</scope>
    <source>
        <strain evidence="1">CGMCC 4.7308</strain>
    </source>
</reference>
<sequence>MPVHESAQPVYSKHAVGRMRDLRIPRAEVESVLQRPLMTLPGGFGHESGRTVFVGAVIRVVVGDDDGVVITVGLRTSTPYVHGVHHRYNLPTAA</sequence>